<gene>
    <name evidence="4" type="ORF">SAMN05421788_11329</name>
</gene>
<dbReference type="PROSITE" id="PS01124">
    <property type="entry name" value="HTH_ARAC_FAMILY_2"/>
    <property type="match status" value="1"/>
</dbReference>
<dbReference type="Gene3D" id="3.40.50.880">
    <property type="match status" value="1"/>
</dbReference>
<keyword evidence="4" id="KW-0238">DNA-binding</keyword>
<dbReference type="InterPro" id="IPR009057">
    <property type="entry name" value="Homeodomain-like_sf"/>
</dbReference>
<evidence type="ECO:0000313" key="5">
    <source>
        <dbReference type="Proteomes" id="UP000186917"/>
    </source>
</evidence>
<proteinExistence type="predicted"/>
<dbReference type="STRING" id="477680.SAMN05421788_11329"/>
<dbReference type="Pfam" id="PF12833">
    <property type="entry name" value="HTH_18"/>
    <property type="match status" value="1"/>
</dbReference>
<name>A0A173MC42_9BACT</name>
<dbReference type="InterPro" id="IPR029062">
    <property type="entry name" value="Class_I_gatase-like"/>
</dbReference>
<dbReference type="PANTHER" id="PTHR43130">
    <property type="entry name" value="ARAC-FAMILY TRANSCRIPTIONAL REGULATOR"/>
    <property type="match status" value="1"/>
</dbReference>
<organism evidence="4 5">
    <name type="scientific">Filimonas lacunae</name>
    <dbReference type="NCBI Taxonomy" id="477680"/>
    <lineage>
        <taxon>Bacteria</taxon>
        <taxon>Pseudomonadati</taxon>
        <taxon>Bacteroidota</taxon>
        <taxon>Chitinophagia</taxon>
        <taxon>Chitinophagales</taxon>
        <taxon>Chitinophagaceae</taxon>
        <taxon>Filimonas</taxon>
    </lineage>
</organism>
<feature type="domain" description="HTH araC/xylS-type" evidence="3">
    <location>
        <begin position="217"/>
        <end position="302"/>
    </location>
</feature>
<dbReference type="Gene3D" id="1.10.10.60">
    <property type="entry name" value="Homeodomain-like"/>
    <property type="match status" value="2"/>
</dbReference>
<keyword evidence="5" id="KW-1185">Reference proteome</keyword>
<dbReference type="Proteomes" id="UP000186917">
    <property type="component" value="Unassembled WGS sequence"/>
</dbReference>
<dbReference type="CDD" id="cd03137">
    <property type="entry name" value="GATase1_AraC_1"/>
    <property type="match status" value="1"/>
</dbReference>
<dbReference type="InterPro" id="IPR018060">
    <property type="entry name" value="HTH_AraC"/>
</dbReference>
<dbReference type="KEGG" id="fln:FLA_1026"/>
<sequence>MKPTRVIFLLFDGVHLLDLAGPVTVFYESGCCGKPYELHYVSPYSHPGASAGIGFAAIAPLHSVTITGDDIVVVAGMDLSRFQRADDALWIPWLQAAADAGAVICSVCTAAFALAAAGLLQGRSCTTHWAYTHTLQQQFPELTVLENKLFVKSDRIYTSAGIATGIDLALFLVEEQHGAEFAYTVAKDMVVYIRRNGTESQHSVYLQNRQHVSHTIHQVQDYIACHLHQKITIEALAALVYVSPRNITRLFKKATGSSIGQYIQQLRLEKAQQLLRAGHKMESVARECGFKGSNQLLHLLKKESISPSGGQ</sequence>
<dbReference type="InterPro" id="IPR002818">
    <property type="entry name" value="DJ-1/PfpI"/>
</dbReference>
<evidence type="ECO:0000256" key="1">
    <source>
        <dbReference type="ARBA" id="ARBA00023015"/>
    </source>
</evidence>
<dbReference type="SMART" id="SM00342">
    <property type="entry name" value="HTH_ARAC"/>
    <property type="match status" value="1"/>
</dbReference>
<dbReference type="RefSeq" id="WP_076382322.1">
    <property type="nucleotide sequence ID" value="NZ_AP017422.1"/>
</dbReference>
<evidence type="ECO:0000313" key="4">
    <source>
        <dbReference type="EMBL" id="SIT33641.1"/>
    </source>
</evidence>
<reference evidence="5" key="1">
    <citation type="submission" date="2017-01" db="EMBL/GenBank/DDBJ databases">
        <authorList>
            <person name="Varghese N."/>
            <person name="Submissions S."/>
        </authorList>
    </citation>
    <scope>NUCLEOTIDE SEQUENCE [LARGE SCALE GENOMIC DNA]</scope>
    <source>
        <strain evidence="5">DSM 21054</strain>
    </source>
</reference>
<dbReference type="OrthoDB" id="9803764at2"/>
<dbReference type="InterPro" id="IPR052158">
    <property type="entry name" value="INH-QAR"/>
</dbReference>
<dbReference type="EMBL" id="FTOR01000013">
    <property type="protein sequence ID" value="SIT33641.1"/>
    <property type="molecule type" value="Genomic_DNA"/>
</dbReference>
<dbReference type="SUPFAM" id="SSF46689">
    <property type="entry name" value="Homeodomain-like"/>
    <property type="match status" value="1"/>
</dbReference>
<dbReference type="AlphaFoldDB" id="A0A173MC42"/>
<dbReference type="PANTHER" id="PTHR43130:SF3">
    <property type="entry name" value="HTH-TYPE TRANSCRIPTIONAL REGULATOR RV1931C"/>
    <property type="match status" value="1"/>
</dbReference>
<dbReference type="SUPFAM" id="SSF52317">
    <property type="entry name" value="Class I glutamine amidotransferase-like"/>
    <property type="match status" value="1"/>
</dbReference>
<accession>A0A173MC42</accession>
<keyword evidence="2" id="KW-0804">Transcription</keyword>
<dbReference type="GO" id="GO:0043565">
    <property type="term" value="F:sequence-specific DNA binding"/>
    <property type="evidence" value="ECO:0007669"/>
    <property type="project" value="InterPro"/>
</dbReference>
<evidence type="ECO:0000259" key="3">
    <source>
        <dbReference type="PROSITE" id="PS01124"/>
    </source>
</evidence>
<dbReference type="GO" id="GO:0003700">
    <property type="term" value="F:DNA-binding transcription factor activity"/>
    <property type="evidence" value="ECO:0007669"/>
    <property type="project" value="InterPro"/>
</dbReference>
<keyword evidence="1" id="KW-0805">Transcription regulation</keyword>
<dbReference type="Pfam" id="PF01965">
    <property type="entry name" value="DJ-1_PfpI"/>
    <property type="match status" value="1"/>
</dbReference>
<protein>
    <submittedName>
        <fullName evidence="4">Transcriptional regulator GlxA family, contains an amidase domain and an AraC-type DNA-binding HTH domain</fullName>
    </submittedName>
</protein>
<evidence type="ECO:0000256" key="2">
    <source>
        <dbReference type="ARBA" id="ARBA00023163"/>
    </source>
</evidence>